<feature type="non-terminal residue" evidence="2">
    <location>
        <position position="69"/>
    </location>
</feature>
<evidence type="ECO:0000313" key="2">
    <source>
        <dbReference type="EMBL" id="MFC6726642.1"/>
    </source>
</evidence>
<proteinExistence type="predicted"/>
<feature type="transmembrane region" description="Helical" evidence="1">
    <location>
        <begin position="25"/>
        <end position="58"/>
    </location>
</feature>
<accession>A0ABD5S5U1</accession>
<dbReference type="Proteomes" id="UP001596328">
    <property type="component" value="Unassembled WGS sequence"/>
</dbReference>
<reference evidence="2 3" key="1">
    <citation type="journal article" date="2019" name="Int. J. Syst. Evol. Microbiol.">
        <title>The Global Catalogue of Microorganisms (GCM) 10K type strain sequencing project: providing services to taxonomists for standard genome sequencing and annotation.</title>
        <authorList>
            <consortium name="The Broad Institute Genomics Platform"/>
            <consortium name="The Broad Institute Genome Sequencing Center for Infectious Disease"/>
            <person name="Wu L."/>
            <person name="Ma J."/>
        </authorList>
    </citation>
    <scope>NUCLEOTIDE SEQUENCE [LARGE SCALE GENOMIC DNA]</scope>
    <source>
        <strain evidence="2 3">NBRC 111368</strain>
    </source>
</reference>
<keyword evidence="1" id="KW-0472">Membrane</keyword>
<dbReference type="EMBL" id="JBHSWU010001280">
    <property type="protein sequence ID" value="MFC6726642.1"/>
    <property type="molecule type" value="Genomic_DNA"/>
</dbReference>
<comment type="caution">
    <text evidence="2">The sequence shown here is derived from an EMBL/GenBank/DDBJ whole genome shotgun (WGS) entry which is preliminary data.</text>
</comment>
<gene>
    <name evidence="2" type="ORF">ACFQE1_20185</name>
</gene>
<dbReference type="AlphaFoldDB" id="A0ABD5S5U1"/>
<sequence>MAVVGGEGFFLADAHRVAMVEPLVLVAFGLLLLGVVGSVVPGLPGALGSLAGVGLYWYASDFGDPSVPV</sequence>
<keyword evidence="1" id="KW-1133">Transmembrane helix</keyword>
<evidence type="ECO:0000313" key="3">
    <source>
        <dbReference type="Proteomes" id="UP001596328"/>
    </source>
</evidence>
<organism evidence="2 3">
    <name type="scientific">Halobium palmae</name>
    <dbReference type="NCBI Taxonomy" id="1776492"/>
    <lineage>
        <taxon>Archaea</taxon>
        <taxon>Methanobacteriati</taxon>
        <taxon>Methanobacteriota</taxon>
        <taxon>Stenosarchaea group</taxon>
        <taxon>Halobacteria</taxon>
        <taxon>Halobacteriales</taxon>
        <taxon>Haloferacaceae</taxon>
        <taxon>Halobium</taxon>
    </lineage>
</organism>
<keyword evidence="3" id="KW-1185">Reference proteome</keyword>
<protein>
    <submittedName>
        <fullName evidence="2">Uncharacterized protein</fullName>
    </submittedName>
</protein>
<evidence type="ECO:0000256" key="1">
    <source>
        <dbReference type="SAM" id="Phobius"/>
    </source>
</evidence>
<keyword evidence="1" id="KW-0812">Transmembrane</keyword>
<name>A0ABD5S5U1_9EURY</name>